<accession>A0ACB6QQ38</accession>
<protein>
    <submittedName>
        <fullName evidence="1">Uncharacterized protein</fullName>
    </submittedName>
</protein>
<keyword evidence="2" id="KW-1185">Reference proteome</keyword>
<dbReference type="EMBL" id="MU003513">
    <property type="protein sequence ID" value="KAF2469129.1"/>
    <property type="molecule type" value="Genomic_DNA"/>
</dbReference>
<sequence>MTSILNVPTELLLEAAHCLPPRDLCHLSLVSRHIQGIAQAALYRSLIIPEPRYTSSKSQVPYLARTLIARPDLAIKVKNLSVVAMERRVRFRRPKAFLSDVEKILRGLRVWTQDTLTRTIPLDGGHSVAVEPWLAHIKERWEPALCGLLLALTSNLETLSIEIINWDFTYRTPFPYNDSGADPHVESAIEQLFCQPDKPLWRTDLTSIPGLRNLRELAFAGRSLETAWASLPKLKHLDLSRHVDYYAPTKAIDSPLTSLEIQCRTTIFIPLSKSHLHFDQMLLGFQRLRHVFLFFDNFLNDVTHTNYRLLPHNNHGTWATLIERLKPISNHLETLVLDLEDDADVSWMNYVDGGVRLEEFTTLNTLTIPAEVLFSKQEVEGGEEEPELGQVPAISQPGFPGMYVKNPPTIHLLRSLPPNIDILTILAPKTDIWEWMDRLVDNCAAWPMLKTVDLYCRNDRGDAYTAILDAEKTQKGDVRSKFERAGIALRISSRAGVFEKSGDSDDETGDEYEEW</sequence>
<organism evidence="1 2">
    <name type="scientific">Lindgomyces ingoldianus</name>
    <dbReference type="NCBI Taxonomy" id="673940"/>
    <lineage>
        <taxon>Eukaryota</taxon>
        <taxon>Fungi</taxon>
        <taxon>Dikarya</taxon>
        <taxon>Ascomycota</taxon>
        <taxon>Pezizomycotina</taxon>
        <taxon>Dothideomycetes</taxon>
        <taxon>Pleosporomycetidae</taxon>
        <taxon>Pleosporales</taxon>
        <taxon>Lindgomycetaceae</taxon>
        <taxon>Lindgomyces</taxon>
    </lineage>
</organism>
<gene>
    <name evidence="1" type="ORF">BDR25DRAFT_343916</name>
</gene>
<comment type="caution">
    <text evidence="1">The sequence shown here is derived from an EMBL/GenBank/DDBJ whole genome shotgun (WGS) entry which is preliminary data.</text>
</comment>
<dbReference type="Proteomes" id="UP000799755">
    <property type="component" value="Unassembled WGS sequence"/>
</dbReference>
<evidence type="ECO:0000313" key="1">
    <source>
        <dbReference type="EMBL" id="KAF2469129.1"/>
    </source>
</evidence>
<evidence type="ECO:0000313" key="2">
    <source>
        <dbReference type="Proteomes" id="UP000799755"/>
    </source>
</evidence>
<name>A0ACB6QQ38_9PLEO</name>
<proteinExistence type="predicted"/>
<reference evidence="1" key="1">
    <citation type="journal article" date="2020" name="Stud. Mycol.">
        <title>101 Dothideomycetes genomes: a test case for predicting lifestyles and emergence of pathogens.</title>
        <authorList>
            <person name="Haridas S."/>
            <person name="Albert R."/>
            <person name="Binder M."/>
            <person name="Bloem J."/>
            <person name="Labutti K."/>
            <person name="Salamov A."/>
            <person name="Andreopoulos B."/>
            <person name="Baker S."/>
            <person name="Barry K."/>
            <person name="Bills G."/>
            <person name="Bluhm B."/>
            <person name="Cannon C."/>
            <person name="Castanera R."/>
            <person name="Culley D."/>
            <person name="Daum C."/>
            <person name="Ezra D."/>
            <person name="Gonzalez J."/>
            <person name="Henrissat B."/>
            <person name="Kuo A."/>
            <person name="Liang C."/>
            <person name="Lipzen A."/>
            <person name="Lutzoni F."/>
            <person name="Magnuson J."/>
            <person name="Mondo S."/>
            <person name="Nolan M."/>
            <person name="Ohm R."/>
            <person name="Pangilinan J."/>
            <person name="Park H.-J."/>
            <person name="Ramirez L."/>
            <person name="Alfaro M."/>
            <person name="Sun H."/>
            <person name="Tritt A."/>
            <person name="Yoshinaga Y."/>
            <person name="Zwiers L.-H."/>
            <person name="Turgeon B."/>
            <person name="Goodwin S."/>
            <person name="Spatafora J."/>
            <person name="Crous P."/>
            <person name="Grigoriev I."/>
        </authorList>
    </citation>
    <scope>NUCLEOTIDE SEQUENCE</scope>
    <source>
        <strain evidence="1">ATCC 200398</strain>
    </source>
</reference>